<gene>
    <name evidence="6" type="ORF">KIV56_04845</name>
</gene>
<evidence type="ECO:0000313" key="6">
    <source>
        <dbReference type="EMBL" id="WBM80715.1"/>
    </source>
</evidence>
<dbReference type="SUPFAM" id="SSF46689">
    <property type="entry name" value="Homeodomain-like"/>
    <property type="match status" value="1"/>
</dbReference>
<dbReference type="RefSeq" id="WP_281535392.1">
    <property type="nucleotide sequence ID" value="NZ_CP075584.1"/>
</dbReference>
<dbReference type="InterPro" id="IPR047923">
    <property type="entry name" value="ArpA-like"/>
</dbReference>
<dbReference type="PANTHER" id="PTHR30055">
    <property type="entry name" value="HTH-TYPE TRANSCRIPTIONAL REGULATOR RUTR"/>
    <property type="match status" value="1"/>
</dbReference>
<keyword evidence="1" id="KW-0805">Transcription regulation</keyword>
<dbReference type="PANTHER" id="PTHR30055:SF234">
    <property type="entry name" value="HTH-TYPE TRANSCRIPTIONAL REGULATOR BETI"/>
    <property type="match status" value="1"/>
</dbReference>
<dbReference type="Pfam" id="PF00440">
    <property type="entry name" value="TetR_N"/>
    <property type="match status" value="1"/>
</dbReference>
<keyword evidence="2 4" id="KW-0238">DNA-binding</keyword>
<accession>A0ABY7NDZ6</accession>
<name>A0ABY7NDZ6_9MICO</name>
<dbReference type="InterPro" id="IPR009057">
    <property type="entry name" value="Homeodomain-like_sf"/>
</dbReference>
<sequence>MTAQQERAILTREKVIAGAAEVFYRQGFGGATLSDITAAAGVTKGALYFHFPSKDDVALAIIEAEHRIATAAAARILESTAGPLESMLRLCADLAERLTTDPIVRAGIRLTTETSSFDRSLTRPYEDWLATFEALARAATATGELRAGTDAAKLAHFIIPAFTGVQVVSDVFTERADLRQRVREMWEILLPALVPPGDESSSQRMLEAAFSPR</sequence>
<dbReference type="PRINTS" id="PR00455">
    <property type="entry name" value="HTHTETR"/>
</dbReference>
<keyword evidence="3" id="KW-0804">Transcription</keyword>
<dbReference type="InterPro" id="IPR036271">
    <property type="entry name" value="Tet_transcr_reg_TetR-rel_C_sf"/>
</dbReference>
<protein>
    <submittedName>
        <fullName evidence="6">TetR/AcrR family transcriptional regulator</fullName>
    </submittedName>
</protein>
<dbReference type="InterPro" id="IPR054126">
    <property type="entry name" value="CprB_TetR_C"/>
</dbReference>
<dbReference type="SUPFAM" id="SSF48498">
    <property type="entry name" value="Tetracyclin repressor-like, C-terminal domain"/>
    <property type="match status" value="1"/>
</dbReference>
<dbReference type="InterPro" id="IPR001647">
    <property type="entry name" value="HTH_TetR"/>
</dbReference>
<dbReference type="PROSITE" id="PS01081">
    <property type="entry name" value="HTH_TETR_1"/>
    <property type="match status" value="1"/>
</dbReference>
<feature type="domain" description="HTH tetR-type" evidence="5">
    <location>
        <begin position="9"/>
        <end position="69"/>
    </location>
</feature>
<organism evidence="6 7">
    <name type="scientific">Cryobacterium breve</name>
    <dbReference type="NCBI Taxonomy" id="1259258"/>
    <lineage>
        <taxon>Bacteria</taxon>
        <taxon>Bacillati</taxon>
        <taxon>Actinomycetota</taxon>
        <taxon>Actinomycetes</taxon>
        <taxon>Micrococcales</taxon>
        <taxon>Microbacteriaceae</taxon>
        <taxon>Cryobacterium</taxon>
    </lineage>
</organism>
<dbReference type="EMBL" id="CP075584">
    <property type="protein sequence ID" value="WBM80715.1"/>
    <property type="molecule type" value="Genomic_DNA"/>
</dbReference>
<reference evidence="6 7" key="1">
    <citation type="submission" date="2021-05" db="EMBL/GenBank/DDBJ databases">
        <authorList>
            <person name="Kumar R."/>
            <person name="Kumar A."/>
            <person name="Mukhia S."/>
        </authorList>
    </citation>
    <scope>NUCLEOTIDE SEQUENCE [LARGE SCALE GENOMIC DNA]</scope>
    <source>
        <strain evidence="6 7">ERMR7:08</strain>
    </source>
</reference>
<evidence type="ECO:0000256" key="2">
    <source>
        <dbReference type="ARBA" id="ARBA00023125"/>
    </source>
</evidence>
<dbReference type="PROSITE" id="PS50977">
    <property type="entry name" value="HTH_TETR_2"/>
    <property type="match status" value="1"/>
</dbReference>
<dbReference type="Proteomes" id="UP001212421">
    <property type="component" value="Chromosome"/>
</dbReference>
<dbReference type="NCBIfam" id="NF041196">
    <property type="entry name" value="ScbR_bind_reg"/>
    <property type="match status" value="1"/>
</dbReference>
<dbReference type="Gene3D" id="1.10.357.10">
    <property type="entry name" value="Tetracycline Repressor, domain 2"/>
    <property type="match status" value="1"/>
</dbReference>
<evidence type="ECO:0000256" key="1">
    <source>
        <dbReference type="ARBA" id="ARBA00023015"/>
    </source>
</evidence>
<dbReference type="Pfam" id="PF21935">
    <property type="entry name" value="TetR_C_45"/>
    <property type="match status" value="1"/>
</dbReference>
<dbReference type="InterPro" id="IPR023772">
    <property type="entry name" value="DNA-bd_HTH_TetR-type_CS"/>
</dbReference>
<evidence type="ECO:0000259" key="5">
    <source>
        <dbReference type="PROSITE" id="PS50977"/>
    </source>
</evidence>
<evidence type="ECO:0000256" key="4">
    <source>
        <dbReference type="PROSITE-ProRule" id="PRU00335"/>
    </source>
</evidence>
<keyword evidence="7" id="KW-1185">Reference proteome</keyword>
<evidence type="ECO:0000256" key="3">
    <source>
        <dbReference type="ARBA" id="ARBA00023163"/>
    </source>
</evidence>
<evidence type="ECO:0000313" key="7">
    <source>
        <dbReference type="Proteomes" id="UP001212421"/>
    </source>
</evidence>
<dbReference type="InterPro" id="IPR050109">
    <property type="entry name" value="HTH-type_TetR-like_transc_reg"/>
</dbReference>
<feature type="DNA-binding region" description="H-T-H motif" evidence="4">
    <location>
        <begin position="32"/>
        <end position="51"/>
    </location>
</feature>
<proteinExistence type="predicted"/>